<dbReference type="Proteomes" id="UP000232101">
    <property type="component" value="Unassembled WGS sequence"/>
</dbReference>
<comment type="caution">
    <text evidence="1">The sequence shown here is derived from an EMBL/GenBank/DDBJ whole genome shotgun (WGS) entry which is preliminary data.</text>
</comment>
<sequence length="77" mass="9016">MEFLENLHYSIFLQTIGERAKVKENKNFYKTALSLSHADVIDLIDELKYVQHILKEIDTLISKLSKDDIYIVKFLGD</sequence>
<dbReference type="AlphaFoldDB" id="A0A2M9Q106"/>
<protein>
    <submittedName>
        <fullName evidence="1">Uncharacterized protein</fullName>
    </submittedName>
</protein>
<evidence type="ECO:0000313" key="1">
    <source>
        <dbReference type="EMBL" id="PJO41771.1"/>
    </source>
</evidence>
<name>A0A2M9Q106_9BACI</name>
<reference evidence="1 2" key="1">
    <citation type="submission" date="2017-11" db="EMBL/GenBank/DDBJ databases">
        <title>Bacterial isolate from king chilli rhizosphere.</title>
        <authorList>
            <person name="Takhelmayum P."/>
            <person name="Sarangthem I."/>
        </authorList>
    </citation>
    <scope>NUCLEOTIDE SEQUENCE [LARGE SCALE GENOMIC DNA]</scope>
    <source>
        <strain evidence="2">t26</strain>
    </source>
</reference>
<dbReference type="EMBL" id="PHQY01000663">
    <property type="protein sequence ID" value="PJO41771.1"/>
    <property type="molecule type" value="Genomic_DNA"/>
</dbReference>
<evidence type="ECO:0000313" key="2">
    <source>
        <dbReference type="Proteomes" id="UP000232101"/>
    </source>
</evidence>
<gene>
    <name evidence="1" type="ORF">CWD94_21345</name>
</gene>
<organism evidence="1 2">
    <name type="scientific">Lysinibacillus xylanilyticus</name>
    <dbReference type="NCBI Taxonomy" id="582475"/>
    <lineage>
        <taxon>Bacteria</taxon>
        <taxon>Bacillati</taxon>
        <taxon>Bacillota</taxon>
        <taxon>Bacilli</taxon>
        <taxon>Bacillales</taxon>
        <taxon>Bacillaceae</taxon>
        <taxon>Lysinibacillus</taxon>
    </lineage>
</organism>
<proteinExistence type="predicted"/>
<accession>A0A2M9Q106</accession>